<feature type="domain" description="Nephrocystin 3-like N-terminal" evidence="2">
    <location>
        <begin position="25"/>
        <end position="191"/>
    </location>
</feature>
<dbReference type="STRING" id="1336337.A0A3N4K0H8"/>
<dbReference type="SUPFAM" id="SSF52540">
    <property type="entry name" value="P-loop containing nucleoside triphosphate hydrolases"/>
    <property type="match status" value="1"/>
</dbReference>
<dbReference type="Pfam" id="PF24883">
    <property type="entry name" value="NPHP3_N"/>
    <property type="match status" value="1"/>
</dbReference>
<protein>
    <recommendedName>
        <fullName evidence="2">Nephrocystin 3-like N-terminal domain-containing protein</fullName>
    </recommendedName>
</protein>
<keyword evidence="1" id="KW-0677">Repeat</keyword>
<feature type="non-terminal residue" evidence="3">
    <location>
        <position position="1"/>
    </location>
</feature>
<dbReference type="InterPro" id="IPR056884">
    <property type="entry name" value="NPHP3-like_N"/>
</dbReference>
<gene>
    <name evidence="3" type="ORF">L873DRAFT_1683742</name>
</gene>
<sequence>QVLRWLSSLESQQRHQHLRESRLEGVGEWIFQTSEFERWSKAEDGSTHSVLFCHGDPGVGKTHLSSLVIDYFQGRDPDITVTGLYCDYLDNKGQTTSNMVGAILKQVAGDGNIPENIRKAFEVGKKHVRGVGPRSSELLKMLKTVLAQRQQVVICVDGLDESLPDYRAGLLETFREIIQELPNVRLFLTARPFIRSEVEKYFSDVDTILVAPTKEDVKILLKTKIDRDPEPDAMDNNLRDRIMKIIPEKVSEIFLLVSLTVEAILGETTIHRRKEKLKQMTNGRDVGDVHTATLDRIKAQKDRARLGLEAIMSTFHSERRLLPEELRQALGVQLGLEGLNNENQPTIWTILYCALGLATNDSFSSNVRLVHLTLQEYILANSSLFHNPHSMIAEVYLTYLNYQSIPGPFLKSIHNLEVTNFVELRLKEIKRVWKYMSLNRQYF</sequence>
<evidence type="ECO:0000313" key="4">
    <source>
        <dbReference type="Proteomes" id="UP000276215"/>
    </source>
</evidence>
<dbReference type="Gene3D" id="3.40.50.300">
    <property type="entry name" value="P-loop containing nucleotide triphosphate hydrolases"/>
    <property type="match status" value="1"/>
</dbReference>
<evidence type="ECO:0000313" key="3">
    <source>
        <dbReference type="EMBL" id="RPA99424.1"/>
    </source>
</evidence>
<accession>A0A3N4K0H8</accession>
<evidence type="ECO:0000259" key="2">
    <source>
        <dbReference type="Pfam" id="PF24883"/>
    </source>
</evidence>
<keyword evidence="4" id="KW-1185">Reference proteome</keyword>
<dbReference type="InterPro" id="IPR027417">
    <property type="entry name" value="P-loop_NTPase"/>
</dbReference>
<dbReference type="OrthoDB" id="448455at2759"/>
<evidence type="ECO:0000256" key="1">
    <source>
        <dbReference type="ARBA" id="ARBA00022737"/>
    </source>
</evidence>
<dbReference type="EMBL" id="ML120387">
    <property type="protein sequence ID" value="RPA99424.1"/>
    <property type="molecule type" value="Genomic_DNA"/>
</dbReference>
<dbReference type="Proteomes" id="UP000276215">
    <property type="component" value="Unassembled WGS sequence"/>
</dbReference>
<dbReference type="PANTHER" id="PTHR10039:SF15">
    <property type="entry name" value="NACHT DOMAIN-CONTAINING PROTEIN"/>
    <property type="match status" value="1"/>
</dbReference>
<reference evidence="3 4" key="1">
    <citation type="journal article" date="2018" name="Nat. Ecol. Evol.">
        <title>Pezizomycetes genomes reveal the molecular basis of ectomycorrhizal truffle lifestyle.</title>
        <authorList>
            <person name="Murat C."/>
            <person name="Payen T."/>
            <person name="Noel B."/>
            <person name="Kuo A."/>
            <person name="Morin E."/>
            <person name="Chen J."/>
            <person name="Kohler A."/>
            <person name="Krizsan K."/>
            <person name="Balestrini R."/>
            <person name="Da Silva C."/>
            <person name="Montanini B."/>
            <person name="Hainaut M."/>
            <person name="Levati E."/>
            <person name="Barry K.W."/>
            <person name="Belfiori B."/>
            <person name="Cichocki N."/>
            <person name="Clum A."/>
            <person name="Dockter R.B."/>
            <person name="Fauchery L."/>
            <person name="Guy J."/>
            <person name="Iotti M."/>
            <person name="Le Tacon F."/>
            <person name="Lindquist E.A."/>
            <person name="Lipzen A."/>
            <person name="Malagnac F."/>
            <person name="Mello A."/>
            <person name="Molinier V."/>
            <person name="Miyauchi S."/>
            <person name="Poulain J."/>
            <person name="Riccioni C."/>
            <person name="Rubini A."/>
            <person name="Sitrit Y."/>
            <person name="Splivallo R."/>
            <person name="Traeger S."/>
            <person name="Wang M."/>
            <person name="Zifcakova L."/>
            <person name="Wipf D."/>
            <person name="Zambonelli A."/>
            <person name="Paolocci F."/>
            <person name="Nowrousian M."/>
            <person name="Ottonello S."/>
            <person name="Baldrian P."/>
            <person name="Spatafora J.W."/>
            <person name="Henrissat B."/>
            <person name="Nagy L.G."/>
            <person name="Aury J.M."/>
            <person name="Wincker P."/>
            <person name="Grigoriev I.V."/>
            <person name="Bonfante P."/>
            <person name="Martin F.M."/>
        </authorList>
    </citation>
    <scope>NUCLEOTIDE SEQUENCE [LARGE SCALE GENOMIC DNA]</scope>
    <source>
        <strain evidence="3 4">120613-1</strain>
    </source>
</reference>
<dbReference type="AlphaFoldDB" id="A0A3N4K0H8"/>
<dbReference type="PANTHER" id="PTHR10039">
    <property type="entry name" value="AMELOGENIN"/>
    <property type="match status" value="1"/>
</dbReference>
<organism evidence="3 4">
    <name type="scientific">Choiromyces venosus 120613-1</name>
    <dbReference type="NCBI Taxonomy" id="1336337"/>
    <lineage>
        <taxon>Eukaryota</taxon>
        <taxon>Fungi</taxon>
        <taxon>Dikarya</taxon>
        <taxon>Ascomycota</taxon>
        <taxon>Pezizomycotina</taxon>
        <taxon>Pezizomycetes</taxon>
        <taxon>Pezizales</taxon>
        <taxon>Tuberaceae</taxon>
        <taxon>Choiromyces</taxon>
    </lineage>
</organism>
<proteinExistence type="predicted"/>
<name>A0A3N4K0H8_9PEZI</name>